<accession>A0A9W8RJV8</accession>
<evidence type="ECO:0000259" key="5">
    <source>
        <dbReference type="Pfam" id="PF02797"/>
    </source>
</evidence>
<keyword evidence="3" id="KW-0012">Acyltransferase</keyword>
<dbReference type="InterPro" id="IPR016039">
    <property type="entry name" value="Thiolase-like"/>
</dbReference>
<dbReference type="InterPro" id="IPR001099">
    <property type="entry name" value="Chalcone/stilbene_synt_N"/>
</dbReference>
<feature type="domain" description="Chalcone/stilbene synthase N-terminal" evidence="4">
    <location>
        <begin position="29"/>
        <end position="180"/>
    </location>
</feature>
<evidence type="ECO:0000256" key="1">
    <source>
        <dbReference type="ARBA" id="ARBA00005531"/>
    </source>
</evidence>
<comment type="caution">
    <text evidence="6">The sequence shown here is derived from an EMBL/GenBank/DDBJ whole genome shotgun (WGS) entry which is preliminary data.</text>
</comment>
<name>A0A9W8RJV8_9HYPO</name>
<feature type="domain" description="Chalcone/stilbene synthase C-terminal" evidence="5">
    <location>
        <begin position="200"/>
        <end position="341"/>
    </location>
</feature>
<dbReference type="OrthoDB" id="329835at2759"/>
<comment type="similarity">
    <text evidence="1 3">Belongs to the thiolase-like superfamily. Chalcone/stilbene synthases family.</text>
</comment>
<evidence type="ECO:0000256" key="3">
    <source>
        <dbReference type="RuleBase" id="RU003633"/>
    </source>
</evidence>
<dbReference type="GO" id="GO:0030639">
    <property type="term" value="P:polyketide biosynthetic process"/>
    <property type="evidence" value="ECO:0007669"/>
    <property type="project" value="TreeGrafter"/>
</dbReference>
<evidence type="ECO:0000259" key="4">
    <source>
        <dbReference type="Pfam" id="PF00195"/>
    </source>
</evidence>
<dbReference type="AlphaFoldDB" id="A0A9W8RJV8"/>
<dbReference type="InterPro" id="IPR012328">
    <property type="entry name" value="Chalcone/stilbene_synt_C"/>
</dbReference>
<evidence type="ECO:0000313" key="7">
    <source>
        <dbReference type="Proteomes" id="UP001152049"/>
    </source>
</evidence>
<dbReference type="Pfam" id="PF02797">
    <property type="entry name" value="Chal_sti_synt_C"/>
    <property type="match status" value="1"/>
</dbReference>
<proteinExistence type="inferred from homology"/>
<evidence type="ECO:0000256" key="2">
    <source>
        <dbReference type="ARBA" id="ARBA00022679"/>
    </source>
</evidence>
<sequence>MRAASMQKVLAINRITGIDARSSVGTAGHPIVNQKTPPTVAELHKVFVSDGVPLAISAARKSIKEAGINVDEITHIVSTTCTDNSNPGFDTLVAESLGLQHQVEKVLLQGVGCSGGLAALRTAANLALGRTARRRPARILCVALEVCTTLVRSELESIHDREETRIGAALFSDCASALVLSNEIESPTNEVYELLGWDHHIIPGTADHLRFDPDPLGWKVVLAPQVPSITCSSLPPIVSNLLESIPSLPEHYRDAQNLDWAVHPGGLSILTGLEKVLGITPRHMRASYYTYIQNGNSSSATIFSVLDRLRTQAMDAEAPSSGPTDHVVAVAFGPGIAVEVCAFKRKMKGQL</sequence>
<keyword evidence="2 3" id="KW-0808">Transferase</keyword>
<organism evidence="6 7">
    <name type="scientific">Fusarium torreyae</name>
    <dbReference type="NCBI Taxonomy" id="1237075"/>
    <lineage>
        <taxon>Eukaryota</taxon>
        <taxon>Fungi</taxon>
        <taxon>Dikarya</taxon>
        <taxon>Ascomycota</taxon>
        <taxon>Pezizomycotina</taxon>
        <taxon>Sordariomycetes</taxon>
        <taxon>Hypocreomycetidae</taxon>
        <taxon>Hypocreales</taxon>
        <taxon>Nectriaceae</taxon>
        <taxon>Fusarium</taxon>
    </lineage>
</organism>
<dbReference type="GO" id="GO:0016747">
    <property type="term" value="F:acyltransferase activity, transferring groups other than amino-acyl groups"/>
    <property type="evidence" value="ECO:0007669"/>
    <property type="project" value="InterPro"/>
</dbReference>
<reference evidence="6" key="1">
    <citation type="submission" date="2022-09" db="EMBL/GenBank/DDBJ databases">
        <title>Fusarium specimens isolated from Avocado Roots.</title>
        <authorList>
            <person name="Stajich J."/>
            <person name="Roper C."/>
            <person name="Heimlech-Rivalta G."/>
        </authorList>
    </citation>
    <scope>NUCLEOTIDE SEQUENCE</scope>
    <source>
        <strain evidence="6">CF00136</strain>
    </source>
</reference>
<dbReference type="Pfam" id="PF00195">
    <property type="entry name" value="Chal_sti_synt_N"/>
    <property type="match status" value="1"/>
</dbReference>
<protein>
    <submittedName>
        <fullName evidence="6">Uncharacterized protein</fullName>
    </submittedName>
</protein>
<dbReference type="SUPFAM" id="SSF53901">
    <property type="entry name" value="Thiolase-like"/>
    <property type="match status" value="2"/>
</dbReference>
<dbReference type="Gene3D" id="3.40.47.10">
    <property type="match status" value="2"/>
</dbReference>
<evidence type="ECO:0000313" key="6">
    <source>
        <dbReference type="EMBL" id="KAJ4245806.1"/>
    </source>
</evidence>
<dbReference type="PANTHER" id="PTHR11877">
    <property type="entry name" value="HYDROXYMETHYLGLUTARYL-COA SYNTHASE"/>
    <property type="match status" value="1"/>
</dbReference>
<dbReference type="InterPro" id="IPR011141">
    <property type="entry name" value="Polyketide_synthase_type-III"/>
</dbReference>
<gene>
    <name evidence="6" type="ORF">NW762_013930</name>
</gene>
<dbReference type="PIRSF" id="PIRSF000451">
    <property type="entry name" value="PKS_III"/>
    <property type="match status" value="1"/>
</dbReference>
<dbReference type="Proteomes" id="UP001152049">
    <property type="component" value="Unassembled WGS sequence"/>
</dbReference>
<dbReference type="EMBL" id="JAOQAZ010000045">
    <property type="protein sequence ID" value="KAJ4245806.1"/>
    <property type="molecule type" value="Genomic_DNA"/>
</dbReference>
<dbReference type="PANTHER" id="PTHR11877:SF46">
    <property type="entry name" value="TYPE III POLYKETIDE SYNTHASE A"/>
    <property type="match status" value="1"/>
</dbReference>
<keyword evidence="7" id="KW-1185">Reference proteome</keyword>